<dbReference type="InterPro" id="IPR009057">
    <property type="entry name" value="Homeodomain-like_sf"/>
</dbReference>
<evidence type="ECO:0000313" key="2">
    <source>
        <dbReference type="EMBL" id="KAA6335030.1"/>
    </source>
</evidence>
<accession>A0A5J4RPG8</accession>
<name>A0A5J4RPG8_9ZZZZ</name>
<dbReference type="SUPFAM" id="SSF46689">
    <property type="entry name" value="Homeodomain-like"/>
    <property type="match status" value="1"/>
</dbReference>
<dbReference type="Pfam" id="PF13384">
    <property type="entry name" value="HTH_23"/>
    <property type="match status" value="1"/>
</dbReference>
<evidence type="ECO:0000259" key="1">
    <source>
        <dbReference type="Pfam" id="PF06056"/>
    </source>
</evidence>
<dbReference type="Pfam" id="PF06056">
    <property type="entry name" value="Terminase_5"/>
    <property type="match status" value="1"/>
</dbReference>
<dbReference type="Gene3D" id="1.10.10.10">
    <property type="entry name" value="Winged helix-like DNA-binding domain superfamily/Winged helix DNA-binding domain"/>
    <property type="match status" value="1"/>
</dbReference>
<dbReference type="InterPro" id="IPR010332">
    <property type="entry name" value="ATPase_terminase-su_N"/>
</dbReference>
<comment type="caution">
    <text evidence="2">The sequence shown here is derived from an EMBL/GenBank/DDBJ whole genome shotgun (WGS) entry which is preliminary data.</text>
</comment>
<dbReference type="AlphaFoldDB" id="A0A5J4RPG8"/>
<protein>
    <recommendedName>
        <fullName evidence="1">Terminase ATPase subunit N-terminal domain-containing protein</fullName>
    </recommendedName>
</protein>
<dbReference type="InterPro" id="IPR036388">
    <property type="entry name" value="WH-like_DNA-bd_sf"/>
</dbReference>
<gene>
    <name evidence="2" type="ORF">EZS27_016693</name>
</gene>
<dbReference type="EMBL" id="SNRY01000935">
    <property type="protein sequence ID" value="KAA6335030.1"/>
    <property type="molecule type" value="Genomic_DNA"/>
</dbReference>
<feature type="domain" description="Terminase ATPase subunit N-terminal" evidence="1">
    <location>
        <begin position="23"/>
        <end position="65"/>
    </location>
</feature>
<reference evidence="2" key="1">
    <citation type="submission" date="2019-03" db="EMBL/GenBank/DDBJ databases">
        <title>Single cell metagenomics reveals metabolic interactions within the superorganism composed of flagellate Streblomastix strix and complex community of Bacteroidetes bacteria on its surface.</title>
        <authorList>
            <person name="Treitli S.C."/>
            <person name="Kolisko M."/>
            <person name="Husnik F."/>
            <person name="Keeling P."/>
            <person name="Hampl V."/>
        </authorList>
    </citation>
    <scope>NUCLEOTIDE SEQUENCE</scope>
    <source>
        <strain evidence="2">STM</strain>
    </source>
</reference>
<organism evidence="2">
    <name type="scientific">termite gut metagenome</name>
    <dbReference type="NCBI Taxonomy" id="433724"/>
    <lineage>
        <taxon>unclassified sequences</taxon>
        <taxon>metagenomes</taxon>
        <taxon>organismal metagenomes</taxon>
    </lineage>
</organism>
<sequence>MKQGTKKRGQKAVIQRNSYTAEHREKARRYYLMGLNLQEISKLLNGISVRTIEKWQLKEKWTALREAEPIKKQVWQLQQAGKSYSEIAGLLKINRVTVWRWLKQVKETEPNK</sequence>
<proteinExistence type="predicted"/>